<protein>
    <submittedName>
        <fullName evidence="2">Endoribonuclease L-PSP/chorismate mutase-like protein</fullName>
    </submittedName>
</protein>
<keyword evidence="1" id="KW-0732">Signal</keyword>
<organism evidence="2 3">
    <name type="scientific">Immersiella caudata</name>
    <dbReference type="NCBI Taxonomy" id="314043"/>
    <lineage>
        <taxon>Eukaryota</taxon>
        <taxon>Fungi</taxon>
        <taxon>Dikarya</taxon>
        <taxon>Ascomycota</taxon>
        <taxon>Pezizomycotina</taxon>
        <taxon>Sordariomycetes</taxon>
        <taxon>Sordariomycetidae</taxon>
        <taxon>Sordariales</taxon>
        <taxon>Lasiosphaeriaceae</taxon>
        <taxon>Immersiella</taxon>
    </lineage>
</organism>
<dbReference type="InterPro" id="IPR006175">
    <property type="entry name" value="YjgF/YER057c/UK114"/>
</dbReference>
<feature type="chain" id="PRO_5041405532" evidence="1">
    <location>
        <begin position="22"/>
        <end position="177"/>
    </location>
</feature>
<dbReference type="Proteomes" id="UP001175000">
    <property type="component" value="Unassembled WGS sequence"/>
</dbReference>
<dbReference type="GO" id="GO:0005739">
    <property type="term" value="C:mitochondrion"/>
    <property type="evidence" value="ECO:0007669"/>
    <property type="project" value="TreeGrafter"/>
</dbReference>
<accession>A0AA39WR31</accession>
<name>A0AA39WR31_9PEZI</name>
<dbReference type="GO" id="GO:0019239">
    <property type="term" value="F:deaminase activity"/>
    <property type="evidence" value="ECO:0007669"/>
    <property type="project" value="TreeGrafter"/>
</dbReference>
<dbReference type="Pfam" id="PF01042">
    <property type="entry name" value="Ribonuc_L-PSP"/>
    <property type="match status" value="1"/>
</dbReference>
<dbReference type="PANTHER" id="PTHR11803">
    <property type="entry name" value="2-IMINOBUTANOATE/2-IMINOPROPANOATE DEAMINASE RIDA"/>
    <property type="match status" value="1"/>
</dbReference>
<dbReference type="InterPro" id="IPR035959">
    <property type="entry name" value="RutC-like_sf"/>
</dbReference>
<dbReference type="PANTHER" id="PTHR11803:SF39">
    <property type="entry name" value="2-IMINOBUTANOATE_2-IMINOPROPANOATE DEAMINASE"/>
    <property type="match status" value="1"/>
</dbReference>
<sequence length="177" mass="19747">MQIPVLTLTLLSSLFTLPVSASTENKASLGTRHLKSSAVEFFTYDGFGQYQRDNLWYTQVARVGDRIEISGQGGWDPKTGALKQDLEEIDQAFENVELTLRIAGGKGWSQVFKVITYVQSPYFANETYMIHVVENMKKWLPDVQPLWTAVGVTDLGAGLVADMKIEVEVVAYIGDKH</sequence>
<comment type="caution">
    <text evidence="2">The sequence shown here is derived from an EMBL/GenBank/DDBJ whole genome shotgun (WGS) entry which is preliminary data.</text>
</comment>
<dbReference type="GO" id="GO:0005829">
    <property type="term" value="C:cytosol"/>
    <property type="evidence" value="ECO:0007669"/>
    <property type="project" value="TreeGrafter"/>
</dbReference>
<keyword evidence="3" id="KW-1185">Reference proteome</keyword>
<reference evidence="2" key="1">
    <citation type="submission" date="2023-06" db="EMBL/GenBank/DDBJ databases">
        <title>Genome-scale phylogeny and comparative genomics of the fungal order Sordariales.</title>
        <authorList>
            <consortium name="Lawrence Berkeley National Laboratory"/>
            <person name="Hensen N."/>
            <person name="Bonometti L."/>
            <person name="Westerberg I."/>
            <person name="Brannstrom I.O."/>
            <person name="Guillou S."/>
            <person name="Cros-Aarteil S."/>
            <person name="Calhoun S."/>
            <person name="Haridas S."/>
            <person name="Kuo A."/>
            <person name="Mondo S."/>
            <person name="Pangilinan J."/>
            <person name="Riley R."/>
            <person name="Labutti K."/>
            <person name="Andreopoulos B."/>
            <person name="Lipzen A."/>
            <person name="Chen C."/>
            <person name="Yanf M."/>
            <person name="Daum C."/>
            <person name="Ng V."/>
            <person name="Clum A."/>
            <person name="Steindorff A."/>
            <person name="Ohm R."/>
            <person name="Martin F."/>
            <person name="Silar P."/>
            <person name="Natvig D."/>
            <person name="Lalanne C."/>
            <person name="Gautier V."/>
            <person name="Ament-Velasquez S.L."/>
            <person name="Kruys A."/>
            <person name="Hutchinson M.I."/>
            <person name="Powell A.J."/>
            <person name="Barry K."/>
            <person name="Miller A.N."/>
            <person name="Grigoriev I.V."/>
            <person name="Debuchy R."/>
            <person name="Gladieux P."/>
            <person name="Thoren M.H."/>
            <person name="Johannesson H."/>
        </authorList>
    </citation>
    <scope>NUCLEOTIDE SEQUENCE</scope>
    <source>
        <strain evidence="2">CBS 606.72</strain>
    </source>
</reference>
<proteinExistence type="predicted"/>
<dbReference type="EMBL" id="JAULSU010000004">
    <property type="protein sequence ID" value="KAK0620036.1"/>
    <property type="molecule type" value="Genomic_DNA"/>
</dbReference>
<evidence type="ECO:0000313" key="3">
    <source>
        <dbReference type="Proteomes" id="UP001175000"/>
    </source>
</evidence>
<dbReference type="Gene3D" id="3.30.1330.40">
    <property type="entry name" value="RutC-like"/>
    <property type="match status" value="1"/>
</dbReference>
<dbReference type="AlphaFoldDB" id="A0AA39WR31"/>
<evidence type="ECO:0000256" key="1">
    <source>
        <dbReference type="SAM" id="SignalP"/>
    </source>
</evidence>
<evidence type="ECO:0000313" key="2">
    <source>
        <dbReference type="EMBL" id="KAK0620036.1"/>
    </source>
</evidence>
<feature type="signal peptide" evidence="1">
    <location>
        <begin position="1"/>
        <end position="21"/>
    </location>
</feature>
<gene>
    <name evidence="2" type="ORF">B0T14DRAFT_431870</name>
</gene>
<dbReference type="SUPFAM" id="SSF55298">
    <property type="entry name" value="YjgF-like"/>
    <property type="match status" value="1"/>
</dbReference>